<proteinExistence type="predicted"/>
<sequence length="99" mass="10410">MADGDIEGLNAVTATEDGTDYLFVIQQLTATALSISDGPMLADQSAFGTADGGPAELQADVTCQTQAARVGLTLAVNYHNVRFYRHLPSSSDDGRSFAK</sequence>
<gene>
    <name evidence="1" type="ORF">S01H1_08440</name>
</gene>
<evidence type="ECO:0000313" key="1">
    <source>
        <dbReference type="EMBL" id="GAF76490.1"/>
    </source>
</evidence>
<comment type="caution">
    <text evidence="1">The sequence shown here is derived from an EMBL/GenBank/DDBJ whole genome shotgun (WGS) entry which is preliminary data.</text>
</comment>
<name>X0TK94_9ZZZZ</name>
<accession>X0TK94</accession>
<dbReference type="AlphaFoldDB" id="X0TK94"/>
<dbReference type="EMBL" id="BARS01004330">
    <property type="protein sequence ID" value="GAF76490.1"/>
    <property type="molecule type" value="Genomic_DNA"/>
</dbReference>
<organism evidence="1">
    <name type="scientific">marine sediment metagenome</name>
    <dbReference type="NCBI Taxonomy" id="412755"/>
    <lineage>
        <taxon>unclassified sequences</taxon>
        <taxon>metagenomes</taxon>
        <taxon>ecological metagenomes</taxon>
    </lineage>
</organism>
<reference evidence="1" key="1">
    <citation type="journal article" date="2014" name="Front. Microbiol.">
        <title>High frequency of phylogenetically diverse reductive dehalogenase-homologous genes in deep subseafloor sedimentary metagenomes.</title>
        <authorList>
            <person name="Kawai M."/>
            <person name="Futagami T."/>
            <person name="Toyoda A."/>
            <person name="Takaki Y."/>
            <person name="Nishi S."/>
            <person name="Hori S."/>
            <person name="Arai W."/>
            <person name="Tsubouchi T."/>
            <person name="Morono Y."/>
            <person name="Uchiyama I."/>
            <person name="Ito T."/>
            <person name="Fujiyama A."/>
            <person name="Inagaki F."/>
            <person name="Takami H."/>
        </authorList>
    </citation>
    <scope>NUCLEOTIDE SEQUENCE</scope>
    <source>
        <strain evidence="1">Expedition CK06-06</strain>
    </source>
</reference>
<protein>
    <submittedName>
        <fullName evidence="1">Uncharacterized protein</fullName>
    </submittedName>
</protein>